<keyword evidence="2" id="KW-0238">DNA-binding</keyword>
<dbReference type="SUPFAM" id="SSF48008">
    <property type="entry name" value="GntR ligand-binding domain-like"/>
    <property type="match status" value="1"/>
</dbReference>
<evidence type="ECO:0000256" key="1">
    <source>
        <dbReference type="ARBA" id="ARBA00023015"/>
    </source>
</evidence>
<protein>
    <submittedName>
        <fullName evidence="5">Putative HTH-type transcriptional regulator YdfH</fullName>
    </submittedName>
</protein>
<feature type="domain" description="HTH gntR-type" evidence="4">
    <location>
        <begin position="1"/>
        <end position="64"/>
    </location>
</feature>
<evidence type="ECO:0000259" key="4">
    <source>
        <dbReference type="PROSITE" id="PS50949"/>
    </source>
</evidence>
<dbReference type="PROSITE" id="PS50949">
    <property type="entry name" value="HTH_GNTR"/>
    <property type="match status" value="1"/>
</dbReference>
<gene>
    <name evidence="5" type="primary">ydfH_1</name>
    <name evidence="5" type="ORF">HALOF300_00891</name>
</gene>
<evidence type="ECO:0000256" key="2">
    <source>
        <dbReference type="ARBA" id="ARBA00023125"/>
    </source>
</evidence>
<evidence type="ECO:0000256" key="3">
    <source>
        <dbReference type="ARBA" id="ARBA00023163"/>
    </source>
</evidence>
<dbReference type="SUPFAM" id="SSF46785">
    <property type="entry name" value="Winged helix' DNA-binding domain"/>
    <property type="match status" value="1"/>
</dbReference>
<dbReference type="Pfam" id="PF07729">
    <property type="entry name" value="FCD"/>
    <property type="match status" value="1"/>
</dbReference>
<sequence>MGIQQSLRRAIIAGAFAPGYRLREIPLAEYFGVSTTPVREALRQLQAEGLVTFFPRRGAVVVAMSASEVRELYEIRTVLETHAVQQAAARALTVAELGRVRAIAQQQRDMAAAGQVPPAPVDADFHRELAALGGNAAMAGLIERATRQIETVLARRQSVVEDGLRTAAAAHLAILERVEAGDAAGARELMHEHLSSACEMVLASLND</sequence>
<keyword evidence="6" id="KW-1185">Reference proteome</keyword>
<dbReference type="GO" id="GO:0003700">
    <property type="term" value="F:DNA-binding transcription factor activity"/>
    <property type="evidence" value="ECO:0007669"/>
    <property type="project" value="InterPro"/>
</dbReference>
<dbReference type="SMART" id="SM00345">
    <property type="entry name" value="HTH_GNTR"/>
    <property type="match status" value="1"/>
</dbReference>
<comment type="caution">
    <text evidence="5">The sequence shown here is derived from an EMBL/GenBank/DDBJ whole genome shotgun (WGS) entry which is preliminary data.</text>
</comment>
<dbReference type="CDD" id="cd07377">
    <property type="entry name" value="WHTH_GntR"/>
    <property type="match status" value="1"/>
</dbReference>
<dbReference type="InterPro" id="IPR036388">
    <property type="entry name" value="WH-like_DNA-bd_sf"/>
</dbReference>
<dbReference type="AlphaFoldDB" id="A0A7M4DFK0"/>
<dbReference type="PANTHER" id="PTHR43537:SF45">
    <property type="entry name" value="GNTR FAMILY REGULATORY PROTEIN"/>
    <property type="match status" value="1"/>
</dbReference>
<keyword evidence="1" id="KW-0805">Transcription regulation</keyword>
<dbReference type="PANTHER" id="PTHR43537">
    <property type="entry name" value="TRANSCRIPTIONAL REGULATOR, GNTR FAMILY"/>
    <property type="match status" value="1"/>
</dbReference>
<dbReference type="Proteomes" id="UP000419743">
    <property type="component" value="Unassembled WGS sequence"/>
</dbReference>
<dbReference type="Pfam" id="PF00392">
    <property type="entry name" value="GntR"/>
    <property type="match status" value="1"/>
</dbReference>
<dbReference type="InterPro" id="IPR000524">
    <property type="entry name" value="Tscrpt_reg_HTH_GntR"/>
</dbReference>
<reference evidence="5 6" key="1">
    <citation type="submission" date="2019-11" db="EMBL/GenBank/DDBJ databases">
        <authorList>
            <person name="Criscuolo A."/>
        </authorList>
    </citation>
    <scope>NUCLEOTIDE SEQUENCE [LARGE SCALE GENOMIC DNA]</scope>
    <source>
        <strain evidence="5">CIP111667</strain>
    </source>
</reference>
<dbReference type="InterPro" id="IPR036390">
    <property type="entry name" value="WH_DNA-bd_sf"/>
</dbReference>
<dbReference type="InterPro" id="IPR008920">
    <property type="entry name" value="TF_FadR/GntR_C"/>
</dbReference>
<name>A0A7M4DFK0_9MICO</name>
<dbReference type="Gene3D" id="1.10.10.10">
    <property type="entry name" value="Winged helix-like DNA-binding domain superfamily/Winged helix DNA-binding domain"/>
    <property type="match status" value="1"/>
</dbReference>
<evidence type="ECO:0000313" key="6">
    <source>
        <dbReference type="Proteomes" id="UP000419743"/>
    </source>
</evidence>
<proteinExistence type="predicted"/>
<dbReference type="SMART" id="SM00895">
    <property type="entry name" value="FCD"/>
    <property type="match status" value="1"/>
</dbReference>
<dbReference type="GO" id="GO:0003677">
    <property type="term" value="F:DNA binding"/>
    <property type="evidence" value="ECO:0007669"/>
    <property type="project" value="UniProtKB-KW"/>
</dbReference>
<accession>A0A7M4DFK0</accession>
<dbReference type="InterPro" id="IPR011711">
    <property type="entry name" value="GntR_C"/>
</dbReference>
<keyword evidence="3" id="KW-0804">Transcription</keyword>
<dbReference type="EMBL" id="CACRYJ010000014">
    <property type="protein sequence ID" value="VZO35693.1"/>
    <property type="molecule type" value="Genomic_DNA"/>
</dbReference>
<organism evidence="5 6">
    <name type="scientific">Occultella aeris</name>
    <dbReference type="NCBI Taxonomy" id="2761496"/>
    <lineage>
        <taxon>Bacteria</taxon>
        <taxon>Bacillati</taxon>
        <taxon>Actinomycetota</taxon>
        <taxon>Actinomycetes</taxon>
        <taxon>Micrococcales</taxon>
        <taxon>Ruaniaceae</taxon>
        <taxon>Occultella</taxon>
    </lineage>
</organism>
<evidence type="ECO:0000313" key="5">
    <source>
        <dbReference type="EMBL" id="VZO35693.1"/>
    </source>
</evidence>
<dbReference type="Gene3D" id="1.20.120.530">
    <property type="entry name" value="GntR ligand-binding domain-like"/>
    <property type="match status" value="1"/>
</dbReference>